<dbReference type="Pfam" id="PF11915">
    <property type="entry name" value="DUF3433"/>
    <property type="match status" value="1"/>
</dbReference>
<dbReference type="InterPro" id="IPR021840">
    <property type="entry name" value="DUF3433"/>
</dbReference>
<comment type="caution">
    <text evidence="3">The sequence shown here is derived from an EMBL/GenBank/DDBJ whole genome shotgun (WGS) entry which is preliminary data.</text>
</comment>
<dbReference type="AlphaFoldDB" id="A0AAN6SPL0"/>
<evidence type="ECO:0000256" key="2">
    <source>
        <dbReference type="SAM" id="Phobius"/>
    </source>
</evidence>
<feature type="transmembrane region" description="Helical" evidence="2">
    <location>
        <begin position="37"/>
        <end position="62"/>
    </location>
</feature>
<name>A0AAN6SPL0_9PEZI</name>
<protein>
    <submittedName>
        <fullName evidence="3">Uncharacterized protein</fullName>
    </submittedName>
</protein>
<dbReference type="PANTHER" id="PTHR37544:SF3">
    <property type="entry name" value="SPRAY"/>
    <property type="match status" value="1"/>
</dbReference>
<keyword evidence="2" id="KW-0812">Transmembrane</keyword>
<accession>A0AAN6SPL0</accession>
<feature type="region of interest" description="Disordered" evidence="1">
    <location>
        <begin position="369"/>
        <end position="409"/>
    </location>
</feature>
<keyword evidence="4" id="KW-1185">Reference proteome</keyword>
<dbReference type="Proteomes" id="UP001303115">
    <property type="component" value="Unassembled WGS sequence"/>
</dbReference>
<reference evidence="4" key="1">
    <citation type="journal article" date="2023" name="Mol. Phylogenet. Evol.">
        <title>Genome-scale phylogeny and comparative genomics of the fungal order Sordariales.</title>
        <authorList>
            <person name="Hensen N."/>
            <person name="Bonometti L."/>
            <person name="Westerberg I."/>
            <person name="Brannstrom I.O."/>
            <person name="Guillou S."/>
            <person name="Cros-Aarteil S."/>
            <person name="Calhoun S."/>
            <person name="Haridas S."/>
            <person name="Kuo A."/>
            <person name="Mondo S."/>
            <person name="Pangilinan J."/>
            <person name="Riley R."/>
            <person name="LaButti K."/>
            <person name="Andreopoulos B."/>
            <person name="Lipzen A."/>
            <person name="Chen C."/>
            <person name="Yan M."/>
            <person name="Daum C."/>
            <person name="Ng V."/>
            <person name="Clum A."/>
            <person name="Steindorff A."/>
            <person name="Ohm R.A."/>
            <person name="Martin F."/>
            <person name="Silar P."/>
            <person name="Natvig D.O."/>
            <person name="Lalanne C."/>
            <person name="Gautier V."/>
            <person name="Ament-Velasquez S.L."/>
            <person name="Kruys A."/>
            <person name="Hutchinson M.I."/>
            <person name="Powell A.J."/>
            <person name="Barry K."/>
            <person name="Miller A.N."/>
            <person name="Grigoriev I.V."/>
            <person name="Debuchy R."/>
            <person name="Gladieux P."/>
            <person name="Hiltunen Thoren M."/>
            <person name="Johannesson H."/>
        </authorList>
    </citation>
    <scope>NUCLEOTIDE SEQUENCE [LARGE SCALE GENOMIC DNA]</scope>
    <source>
        <strain evidence="4">CBS 284.82</strain>
    </source>
</reference>
<gene>
    <name evidence="3" type="ORF">C8A01DRAFT_18231</name>
</gene>
<feature type="transmembrane region" description="Helical" evidence="2">
    <location>
        <begin position="517"/>
        <end position="540"/>
    </location>
</feature>
<dbReference type="EMBL" id="MU854457">
    <property type="protein sequence ID" value="KAK4035052.1"/>
    <property type="molecule type" value="Genomic_DNA"/>
</dbReference>
<proteinExistence type="predicted"/>
<feature type="compositionally biased region" description="Polar residues" evidence="1">
    <location>
        <begin position="369"/>
        <end position="379"/>
    </location>
</feature>
<dbReference type="PANTHER" id="PTHR37544">
    <property type="entry name" value="SPRAY-RELATED"/>
    <property type="match status" value="1"/>
</dbReference>
<feature type="transmembrane region" description="Helical" evidence="2">
    <location>
        <begin position="83"/>
        <end position="104"/>
    </location>
</feature>
<evidence type="ECO:0000313" key="3">
    <source>
        <dbReference type="EMBL" id="KAK4035052.1"/>
    </source>
</evidence>
<organism evidence="3 4">
    <name type="scientific">Parachaetomium inaequale</name>
    <dbReference type="NCBI Taxonomy" id="2588326"/>
    <lineage>
        <taxon>Eukaryota</taxon>
        <taxon>Fungi</taxon>
        <taxon>Dikarya</taxon>
        <taxon>Ascomycota</taxon>
        <taxon>Pezizomycotina</taxon>
        <taxon>Sordariomycetes</taxon>
        <taxon>Sordariomycetidae</taxon>
        <taxon>Sordariales</taxon>
        <taxon>Chaetomiaceae</taxon>
        <taxon>Parachaetomium</taxon>
    </lineage>
</organism>
<evidence type="ECO:0000256" key="1">
    <source>
        <dbReference type="SAM" id="MobiDB-lite"/>
    </source>
</evidence>
<keyword evidence="2" id="KW-1133">Transmembrane helix</keyword>
<keyword evidence="2" id="KW-0472">Membrane</keyword>
<evidence type="ECO:0000313" key="4">
    <source>
        <dbReference type="Proteomes" id="UP001303115"/>
    </source>
</evidence>
<sequence length="630" mass="67447">MSTSPTSLPPHYNHDAHEPASHSSQRAKQWISLPLRPWSVCLFITLGISLIIAIIVLLVLSLRRNGFVSVGSALSAYGATWRLSLLWTSLPSFVFTCLGLYWGAIASAASDRQPFVGLSRPDGGPAKETVLLDYRADTAPIKLWAAFRNGHWQVGSATLAGLVFSVLSPLAAGLFVATEALFQQEVPIMFNSTFDQAAMNSSMDVRVLLDAVTATLIYGASDRPWTDHEHAFRPFYTAFEVAGVPPPQNASSLTARTVAQSAYLNCAVLEPGPDYEITVRSQGSDPLSAALAMAGTDRGCRIRQEFTVSELQQVYFVTSGEFECSAAALYSRLVFTYGHFSATSPPLLANTSVVSCAVAYRSTNGDLRVTVPSSGSSGRTPDGATRGASGSGGGKPEILGFSPTEESRDSRDDALGFWRVFEGKLFRTEAFTADTTWSTTDFGTAILYRALQRQGGGARSTDNSTVLGGNVLAESIADVFTLIYLTGMATAGLVPQDGGRREDATATLEMQLTRLFVVPWVAGTVVALLGLILAVAGSVLQHAQKHKTLLYEEPAGLLAYAGLLEDSNLVDVAKRVRNSEGFDGQVVATVLKDSKKGPKGAEPGGDVVRDRWKMTRGIKPRIIVAETTTR</sequence>
<feature type="region of interest" description="Disordered" evidence="1">
    <location>
        <begin position="1"/>
        <end position="21"/>
    </location>
</feature>